<protein>
    <recommendedName>
        <fullName evidence="3">XkdX family protein</fullName>
    </recommendedName>
</protein>
<proteinExistence type="predicted"/>
<dbReference type="Proteomes" id="UP000295285">
    <property type="component" value="Unassembled WGS sequence"/>
</dbReference>
<evidence type="ECO:0000313" key="1">
    <source>
        <dbReference type="EMBL" id="TCW59751.1"/>
    </source>
</evidence>
<sequence length="44" mass="5191">MYQFILNMWFMKKADETYVRACAAKGYLTQQEMDAILITPQLKS</sequence>
<dbReference type="RefSeq" id="WP_279433245.1">
    <property type="nucleotide sequence ID" value="NZ_SMDF01000001.1"/>
</dbReference>
<dbReference type="EMBL" id="SMDG01000001">
    <property type="protein sequence ID" value="TCW59751.1"/>
    <property type="molecule type" value="Genomic_DNA"/>
</dbReference>
<name>A0A4R4BKR8_BACTU</name>
<comment type="caution">
    <text evidence="1">The sequence shown here is derived from an EMBL/GenBank/DDBJ whole genome shotgun (WGS) entry which is preliminary data.</text>
</comment>
<organism evidence="1 2">
    <name type="scientific">Bacillus thuringiensis</name>
    <dbReference type="NCBI Taxonomy" id="1428"/>
    <lineage>
        <taxon>Bacteria</taxon>
        <taxon>Bacillati</taxon>
        <taxon>Bacillota</taxon>
        <taxon>Bacilli</taxon>
        <taxon>Bacillales</taxon>
        <taxon>Bacillaceae</taxon>
        <taxon>Bacillus</taxon>
        <taxon>Bacillus cereus group</taxon>
    </lineage>
</organism>
<reference evidence="1 2" key="1">
    <citation type="submission" date="2019-03" db="EMBL/GenBank/DDBJ databases">
        <title>Above-ground endophytic microbial communities from plants in different locations in the United States.</title>
        <authorList>
            <person name="Frank C."/>
        </authorList>
    </citation>
    <scope>NUCLEOTIDE SEQUENCE [LARGE SCALE GENOMIC DNA]</scope>
    <source>
        <strain evidence="1 2">LP_2_YM</strain>
    </source>
</reference>
<evidence type="ECO:0008006" key="3">
    <source>
        <dbReference type="Google" id="ProtNLM"/>
    </source>
</evidence>
<dbReference type="AlphaFoldDB" id="A0A4R4BKR8"/>
<gene>
    <name evidence="1" type="ORF">EC910_101381</name>
</gene>
<evidence type="ECO:0000313" key="2">
    <source>
        <dbReference type="Proteomes" id="UP000295285"/>
    </source>
</evidence>
<accession>A0A4R4BKR8</accession>